<dbReference type="Gene3D" id="2.130.10.10">
    <property type="entry name" value="YVTN repeat-like/Quinoprotein amine dehydrogenase"/>
    <property type="match status" value="3"/>
</dbReference>
<feature type="non-terminal residue" evidence="6">
    <location>
        <position position="1"/>
    </location>
</feature>
<dbReference type="Pfam" id="PF10433">
    <property type="entry name" value="Beta-prop_RSE1_1st"/>
    <property type="match status" value="1"/>
</dbReference>
<dbReference type="EMBL" id="JXLN01001039">
    <property type="protein sequence ID" value="KPM02132.1"/>
    <property type="molecule type" value="Genomic_DNA"/>
</dbReference>
<dbReference type="OrthoDB" id="6109at2759"/>
<reference evidence="6 7" key="1">
    <citation type="journal article" date="2015" name="Parasit. Vectors">
        <title>Draft genome of the scabies mite.</title>
        <authorList>
            <person name="Rider S.D.Jr."/>
            <person name="Morgan M.S."/>
            <person name="Arlian L.G."/>
        </authorList>
    </citation>
    <scope>NUCLEOTIDE SEQUENCE [LARGE SCALE GENOMIC DNA]</scope>
    <source>
        <strain evidence="6">Arlian Lab</strain>
    </source>
</reference>
<sequence>KNVDNVKLVCLQTFQLNANIEALNSVSFFGYNRDCMLLAFNDAKLSIVEYDPSTHDLRTISMHYFEDDDMRPGFTSFIQPPIIRVDPENRCAVLLIYNKSIVVIPFRQNIVLDEDENAPFSNNPSNPNCTMVAKNLPVLPSYKLHLNNEQYGVNLNNIIDLQFLHNYNEPTLLILYEPVPTWSGRIAVRQDTVSMMTISLDVHQRVHPHIWSLTNLPYNAFAALPIPKPIGGVLIFASNSLIHLNQGLPPFGVSLNGFNDSNTSFPLKTQDDVIISLDCCRAAFIDNKKILLTLKNGELFVLKLHNDMTRSVRTFKFIPIGSSVIALTISRCEDEYFFIGSRLGHSILIQYKEQSDYNESENFKSKTIDDRISIAELIKNGYIENGLTEDQFLYGEDYCNSQKKIRSENVENEEMDGYLDSNSLGPKTSNEMIENEQESKQEENEIDLIRRHRNNLLEIRHDSRNEKFSFLLRLCDVIYNISPCGSVCLGEPFIENMANHRDIDVEMITASGHMNTGAINILQQSIKPQIETSFKLPGCFDCWTVFGPNYHSEQDTSVHKYLIITQEDSTLVFQVGQEINELDQSGFVTQNSTIHVGNIGGNKYILQICAYSVRLLEETHELQQFPIDIDSPLIHASIADPYAVLMSEKSIILIRLKINITNGSACLVISKPDLSTAKSPIVALCIYKDCSGLFTTQTRASETFNMRKATVKKTKSHAAPSITSTLSAAVTIDEEDELLYGSSMASFLNNSNLNSSEINQTEEDEEENVAKQKNHKIPIVDKIEPTFWLFIVRENGVLEIYTLPEFKLVYLVKNFPLGLKVLVDSVQTTDHSFQNHSDISSSMEITKEILVCGMGFKQSKPYLFARLEEDFFIYEIYPYFESQVDGHLKIRFKKISMNYQFVRIPKSYTPQSDEFDGVRKTLMFRHNWLRIFDNVGGYSGVFLCGFFPCWFFMTTRGELRAHPMNSDGMISSFATFNNINCPNGYLYINSDEELRFSVLPDYYEIDSTWPSIHIPFKRTVHFVNYHLESKTYVIVSSRLIEITKLVRIGGEEKDYDPIEADSRYIYCKTEQFELQLLSPVNWSLIPGTLIELDEWEHVTSIKTVMLASEGTTSGLKGYIAIGTNFSYGEDVTNRGRIWILDIIEVVPEPGKPLTRNKIKIVYCEDQKGPVTAICQVQGYLLAAIGQKIYIWQLKESELVGIAFIDTQIYVHTAMAVRNLILIGDVFKSISLLRYQEETRTLSLVSRDQKSLQVYACEFMIDQNQLCFVVSDSNKNLIIYGYQPDNSESLGGTRLLRRADFHLGSCVNSFFRIRCRIPFKFIDDRLKQIYKKRHITMFATLDGSIGYLLPITEKTYRRLLMLQNLLTTNIQHIAGINPKAFRCIKHYQNELMNPSKNILDGDLLFKFLNLSLSEKMEIAKKIGTTIKQVWDINDDGQWSCTSSWKTHAGSVWKVTWAHPEFGQILATCSFDRTAIVWEEMGISSC</sequence>
<dbReference type="InterPro" id="IPR058543">
    <property type="entry name" value="Beta-prop_RSE1/DDB1/CPSF1_2nd"/>
</dbReference>
<name>A0A131ZTJ5_SARSC</name>
<keyword evidence="2" id="KW-0539">Nucleus</keyword>
<comment type="subcellular location">
    <subcellularLocation>
        <location evidence="1">Nucleus</location>
    </subcellularLocation>
</comment>
<evidence type="ECO:0000256" key="2">
    <source>
        <dbReference type="ARBA" id="ARBA00023242"/>
    </source>
</evidence>
<dbReference type="FunFam" id="2.130.10.10:FF:000100">
    <property type="entry name" value="Cleavage and polyadenylation specificity factor subunit 1"/>
    <property type="match status" value="1"/>
</dbReference>
<dbReference type="VEuPathDB" id="VectorBase:SSCA001131"/>
<evidence type="ECO:0000259" key="4">
    <source>
        <dbReference type="Pfam" id="PF10433"/>
    </source>
</evidence>
<proteinExistence type="predicted"/>
<organism evidence="6 7">
    <name type="scientific">Sarcoptes scabiei</name>
    <name type="common">Itch mite</name>
    <name type="synonym">Acarus scabiei</name>
    <dbReference type="NCBI Taxonomy" id="52283"/>
    <lineage>
        <taxon>Eukaryota</taxon>
        <taxon>Metazoa</taxon>
        <taxon>Ecdysozoa</taxon>
        <taxon>Arthropoda</taxon>
        <taxon>Chelicerata</taxon>
        <taxon>Arachnida</taxon>
        <taxon>Acari</taxon>
        <taxon>Acariformes</taxon>
        <taxon>Sarcoptiformes</taxon>
        <taxon>Astigmata</taxon>
        <taxon>Psoroptidia</taxon>
        <taxon>Sarcoptoidea</taxon>
        <taxon>Sarcoptidae</taxon>
        <taxon>Sarcoptinae</taxon>
        <taxon>Sarcoptes</taxon>
    </lineage>
</organism>
<protein>
    <submittedName>
        <fullName evidence="6">Cleavage and polyadenylation specificity factor subunit 1-like protein</fullName>
    </submittedName>
</protein>
<evidence type="ECO:0000313" key="6">
    <source>
        <dbReference type="EMBL" id="KPM02132.1"/>
    </source>
</evidence>
<dbReference type="InterPro" id="IPR001680">
    <property type="entry name" value="WD40_rpt"/>
</dbReference>
<dbReference type="GO" id="GO:0005634">
    <property type="term" value="C:nucleus"/>
    <property type="evidence" value="ECO:0007669"/>
    <property type="project" value="UniProtKB-SubCell"/>
</dbReference>
<dbReference type="InterPro" id="IPR036322">
    <property type="entry name" value="WD40_repeat_dom_sf"/>
</dbReference>
<dbReference type="GO" id="GO:0003676">
    <property type="term" value="F:nucleic acid binding"/>
    <property type="evidence" value="ECO:0007669"/>
    <property type="project" value="InterPro"/>
</dbReference>
<comment type="caution">
    <text evidence="6">The sequence shown here is derived from an EMBL/GenBank/DDBJ whole genome shotgun (WGS) entry which is preliminary data.</text>
</comment>
<dbReference type="SUPFAM" id="SSF50978">
    <property type="entry name" value="WD40 repeat-like"/>
    <property type="match status" value="1"/>
</dbReference>
<dbReference type="InterPro" id="IPR015943">
    <property type="entry name" value="WD40/YVTN_repeat-like_dom_sf"/>
</dbReference>
<evidence type="ECO:0000259" key="3">
    <source>
        <dbReference type="Pfam" id="PF03178"/>
    </source>
</evidence>
<feature type="domain" description="RSE1/DDB1/CPSF1 second beta-propeller" evidence="5">
    <location>
        <begin position="528"/>
        <end position="998"/>
    </location>
</feature>
<dbReference type="InterPro" id="IPR018846">
    <property type="entry name" value="Beta-prop_RSE1/DDB1/CPSF1_1st"/>
</dbReference>
<dbReference type="SMART" id="SM00320">
    <property type="entry name" value="WD40"/>
    <property type="match status" value="1"/>
</dbReference>
<dbReference type="Pfam" id="PF23726">
    <property type="entry name" value="Beta-prop_RSE1_2nd"/>
    <property type="match status" value="1"/>
</dbReference>
<evidence type="ECO:0000259" key="5">
    <source>
        <dbReference type="Pfam" id="PF23726"/>
    </source>
</evidence>
<accession>A0A131ZTJ5</accession>
<dbReference type="InterPro" id="IPR004871">
    <property type="entry name" value="RSE1/DDB1/CPSF1_C"/>
</dbReference>
<dbReference type="PANTHER" id="PTHR10644">
    <property type="entry name" value="DNA REPAIR/RNA PROCESSING CPSF FAMILY"/>
    <property type="match status" value="1"/>
</dbReference>
<evidence type="ECO:0000313" key="7">
    <source>
        <dbReference type="Proteomes" id="UP000616769"/>
    </source>
</evidence>
<dbReference type="Pfam" id="PF03178">
    <property type="entry name" value="CPSF_A"/>
    <property type="match status" value="1"/>
</dbReference>
<dbReference type="Proteomes" id="UP000616769">
    <property type="component" value="Unassembled WGS sequence"/>
</dbReference>
<feature type="domain" description="RSE1/DDB1/CPSF1 C-terminal" evidence="3">
    <location>
        <begin position="1071"/>
        <end position="1407"/>
    </location>
</feature>
<feature type="domain" description="RSE1/DDB1/CPSF1 first beta-propeller" evidence="4">
    <location>
        <begin position="4"/>
        <end position="359"/>
    </location>
</feature>
<dbReference type="InterPro" id="IPR050358">
    <property type="entry name" value="RSE1/DDB1/CFT1"/>
</dbReference>
<evidence type="ECO:0000256" key="1">
    <source>
        <dbReference type="ARBA" id="ARBA00004123"/>
    </source>
</evidence>
<gene>
    <name evidence="6" type="ORF">QR98_0005380</name>
</gene>